<dbReference type="AlphaFoldDB" id="X7ZY57"/>
<sequence length="335" mass="36167">MFLGTYTPKLDDKGRLTLPAKFRDALAGGLMVTKSQDHSLAVYPRAEFEQLARRASKASRSNPEARAFLRNLAAATDEQHPDAQGRITLSADHRRYANLSKDCVVIGRSTTSRSGTRRRGGTTSRPTKRTSPRPAMKHSATSSKAHVRASRPLPEPTLAYFPNARFVLSDRDHGAGRPAGPSGGGVVMADGPAGFGHVPVLLERCVALLTPALTRHHPDGSGAILVDATIGAGGHAERFLTDLPGLRLIGLDRDPNALDLTRARLTRFADRVSLVRTRYDGIATALTETGCAATGSVDGILFDLGVSSMQLDRPERGSLTHMTLRWTCGWIRIHR</sequence>
<evidence type="ECO:0000256" key="8">
    <source>
        <dbReference type="SAM" id="MobiDB-lite"/>
    </source>
</evidence>
<reference evidence="10" key="1">
    <citation type="submission" date="2014-01" db="EMBL/GenBank/DDBJ databases">
        <authorList>
            <person name="Brown-Elliot B."/>
            <person name="Wallace R."/>
            <person name="Lenaerts A."/>
            <person name="Ordway D."/>
            <person name="DeGroote M.A."/>
            <person name="Parker T."/>
            <person name="Sizemore C."/>
            <person name="Tallon L.J."/>
            <person name="Sadzewicz L.K."/>
            <person name="Sengamalay N."/>
            <person name="Fraser C.M."/>
            <person name="Hine E."/>
            <person name="Shefchek K.A."/>
            <person name="Das S.P."/>
            <person name="Tettelin H."/>
        </authorList>
    </citation>
    <scope>NUCLEOTIDE SEQUENCE [LARGE SCALE GENOMIC DNA]</scope>
    <source>
        <strain evidence="10">4042</strain>
    </source>
</reference>
<feature type="domain" description="SpoVT-AbrB" evidence="9">
    <location>
        <begin position="5"/>
        <end position="47"/>
    </location>
</feature>
<protein>
    <recommendedName>
        <fullName evidence="1 7">Transcriptional regulator MraZ</fullName>
    </recommendedName>
</protein>
<dbReference type="InterPro" id="IPR029063">
    <property type="entry name" value="SAM-dependent_MTases_sf"/>
</dbReference>
<dbReference type="InterPro" id="IPR037914">
    <property type="entry name" value="SpoVT-AbrB_sf"/>
</dbReference>
<dbReference type="GO" id="GO:0003700">
    <property type="term" value="F:DNA-binding transcription factor activity"/>
    <property type="evidence" value="ECO:0007669"/>
    <property type="project" value="UniProtKB-UniRule"/>
</dbReference>
<dbReference type="SUPFAM" id="SSF53335">
    <property type="entry name" value="S-adenosyl-L-methionine-dependent methyltransferases"/>
    <property type="match status" value="1"/>
</dbReference>
<keyword evidence="4 7" id="KW-0805">Transcription regulation</keyword>
<dbReference type="GO" id="GO:0008168">
    <property type="term" value="F:methyltransferase activity"/>
    <property type="evidence" value="ECO:0007669"/>
    <property type="project" value="InterPro"/>
</dbReference>
<gene>
    <name evidence="7 10" type="primary">mraZ</name>
    <name evidence="10" type="ORF">I553_3454</name>
</gene>
<dbReference type="PANTHER" id="PTHR34701">
    <property type="entry name" value="TRANSCRIPTIONAL REGULATOR MRAZ"/>
    <property type="match status" value="1"/>
</dbReference>
<dbReference type="GO" id="GO:0005737">
    <property type="term" value="C:cytoplasm"/>
    <property type="evidence" value="ECO:0007669"/>
    <property type="project" value="UniProtKB-UniRule"/>
</dbReference>
<dbReference type="InterPro" id="IPR003444">
    <property type="entry name" value="MraZ"/>
</dbReference>
<dbReference type="GO" id="GO:0009295">
    <property type="term" value="C:nucleoid"/>
    <property type="evidence" value="ECO:0007669"/>
    <property type="project" value="UniProtKB-SubCell"/>
</dbReference>
<dbReference type="InterPro" id="IPR035644">
    <property type="entry name" value="MraZ_C"/>
</dbReference>
<dbReference type="Pfam" id="PF01795">
    <property type="entry name" value="Methyltransf_5"/>
    <property type="match status" value="1"/>
</dbReference>
<proteinExistence type="inferred from homology"/>
<keyword evidence="6 7" id="KW-0804">Transcription</keyword>
<keyword evidence="5 7" id="KW-0238">DNA-binding</keyword>
<dbReference type="Gene3D" id="3.40.1550.20">
    <property type="entry name" value="Transcriptional regulator MraZ domain"/>
    <property type="match status" value="1"/>
</dbReference>
<dbReference type="GO" id="GO:2000143">
    <property type="term" value="P:negative regulation of DNA-templated transcription initiation"/>
    <property type="evidence" value="ECO:0007669"/>
    <property type="project" value="TreeGrafter"/>
</dbReference>
<keyword evidence="2 7" id="KW-0963">Cytoplasm</keyword>
<dbReference type="InterPro" id="IPR038619">
    <property type="entry name" value="MraZ_sf"/>
</dbReference>
<evidence type="ECO:0000256" key="6">
    <source>
        <dbReference type="ARBA" id="ARBA00023163"/>
    </source>
</evidence>
<evidence type="ECO:0000256" key="3">
    <source>
        <dbReference type="ARBA" id="ARBA00022737"/>
    </source>
</evidence>
<dbReference type="PROSITE" id="PS51740">
    <property type="entry name" value="SPOVT_ABRB"/>
    <property type="match status" value="1"/>
</dbReference>
<dbReference type="SUPFAM" id="SSF89447">
    <property type="entry name" value="AbrB/MazE/MraZ-like"/>
    <property type="match status" value="1"/>
</dbReference>
<evidence type="ECO:0000256" key="5">
    <source>
        <dbReference type="ARBA" id="ARBA00023125"/>
    </source>
</evidence>
<keyword evidence="3" id="KW-0677">Repeat</keyword>
<evidence type="ECO:0000259" key="9">
    <source>
        <dbReference type="PROSITE" id="PS51740"/>
    </source>
</evidence>
<organism evidence="10">
    <name type="scientific">Mycobacterium xenopi 4042</name>
    <dbReference type="NCBI Taxonomy" id="1299334"/>
    <lineage>
        <taxon>Bacteria</taxon>
        <taxon>Bacillati</taxon>
        <taxon>Actinomycetota</taxon>
        <taxon>Actinomycetes</taxon>
        <taxon>Mycobacteriales</taxon>
        <taxon>Mycobacteriaceae</taxon>
        <taxon>Mycobacterium</taxon>
    </lineage>
</organism>
<accession>X7ZY57</accession>
<dbReference type="PATRIC" id="fig|1299334.3.peg.6889"/>
<dbReference type="InterPro" id="IPR007159">
    <property type="entry name" value="SpoVT-AbrB_dom"/>
</dbReference>
<comment type="similarity">
    <text evidence="7">Belongs to the MraZ family.</text>
</comment>
<dbReference type="HAMAP" id="MF_01008">
    <property type="entry name" value="MraZ"/>
    <property type="match status" value="1"/>
</dbReference>
<dbReference type="EMBL" id="JAOB01000068">
    <property type="protein sequence ID" value="EUA23966.1"/>
    <property type="molecule type" value="Genomic_DNA"/>
</dbReference>
<name>X7ZY57_MYCXE</name>
<evidence type="ECO:0000256" key="2">
    <source>
        <dbReference type="ARBA" id="ARBA00022490"/>
    </source>
</evidence>
<evidence type="ECO:0000256" key="4">
    <source>
        <dbReference type="ARBA" id="ARBA00023015"/>
    </source>
</evidence>
<evidence type="ECO:0000256" key="1">
    <source>
        <dbReference type="ARBA" id="ARBA00013860"/>
    </source>
</evidence>
<dbReference type="Gene3D" id="3.40.50.150">
    <property type="entry name" value="Vaccinia Virus protein VP39"/>
    <property type="match status" value="1"/>
</dbReference>
<dbReference type="CDD" id="cd16320">
    <property type="entry name" value="MraZ_N"/>
    <property type="match status" value="1"/>
</dbReference>
<evidence type="ECO:0000256" key="7">
    <source>
        <dbReference type="HAMAP-Rule" id="MF_01008"/>
    </source>
</evidence>
<comment type="subunit">
    <text evidence="7">Forms oligomers.</text>
</comment>
<dbReference type="InterPro" id="IPR020603">
    <property type="entry name" value="MraZ_dom"/>
</dbReference>
<dbReference type="InterPro" id="IPR002903">
    <property type="entry name" value="RsmH"/>
</dbReference>
<dbReference type="InterPro" id="IPR035642">
    <property type="entry name" value="MraZ_N"/>
</dbReference>
<feature type="compositionally biased region" description="Basic residues" evidence="8">
    <location>
        <begin position="115"/>
        <end position="131"/>
    </location>
</feature>
<dbReference type="Pfam" id="PF02381">
    <property type="entry name" value="MraZ"/>
    <property type="match status" value="2"/>
</dbReference>
<dbReference type="CDD" id="cd16321">
    <property type="entry name" value="MraZ_C"/>
    <property type="match status" value="1"/>
</dbReference>
<comment type="caution">
    <text evidence="10">The sequence shown here is derived from an EMBL/GenBank/DDBJ whole genome shotgun (WGS) entry which is preliminary data.</text>
</comment>
<dbReference type="GO" id="GO:0000976">
    <property type="term" value="F:transcription cis-regulatory region binding"/>
    <property type="evidence" value="ECO:0007669"/>
    <property type="project" value="TreeGrafter"/>
</dbReference>
<dbReference type="PANTHER" id="PTHR34701:SF1">
    <property type="entry name" value="TRANSCRIPTIONAL REGULATOR MRAZ"/>
    <property type="match status" value="1"/>
</dbReference>
<feature type="region of interest" description="Disordered" evidence="8">
    <location>
        <begin position="107"/>
        <end position="150"/>
    </location>
</feature>
<comment type="subcellular location">
    <subcellularLocation>
        <location evidence="7">Cytoplasm</location>
        <location evidence="7">Nucleoid</location>
    </subcellularLocation>
</comment>
<evidence type="ECO:0000313" key="10">
    <source>
        <dbReference type="EMBL" id="EUA23966.1"/>
    </source>
</evidence>